<dbReference type="EMBL" id="CDMY01000393">
    <property type="protein sequence ID" value="CEM09135.1"/>
    <property type="molecule type" value="Genomic_DNA"/>
</dbReference>
<dbReference type="Proteomes" id="UP000041254">
    <property type="component" value="Unassembled WGS sequence"/>
</dbReference>
<gene>
    <name evidence="2" type="ORF">Vbra_14801</name>
</gene>
<feature type="region of interest" description="Disordered" evidence="1">
    <location>
        <begin position="139"/>
        <end position="174"/>
    </location>
</feature>
<name>A0A0G4F9S5_VITBC</name>
<dbReference type="OMA" id="HCESSAY"/>
<dbReference type="AlphaFoldDB" id="A0A0G4F9S5"/>
<organism evidence="2 3">
    <name type="scientific">Vitrella brassicaformis (strain CCMP3155)</name>
    <dbReference type="NCBI Taxonomy" id="1169540"/>
    <lineage>
        <taxon>Eukaryota</taxon>
        <taxon>Sar</taxon>
        <taxon>Alveolata</taxon>
        <taxon>Colpodellida</taxon>
        <taxon>Vitrellaceae</taxon>
        <taxon>Vitrella</taxon>
    </lineage>
</organism>
<dbReference type="OrthoDB" id="5682at2759"/>
<evidence type="ECO:0000256" key="1">
    <source>
        <dbReference type="SAM" id="MobiDB-lite"/>
    </source>
</evidence>
<evidence type="ECO:0000313" key="3">
    <source>
        <dbReference type="Proteomes" id="UP000041254"/>
    </source>
</evidence>
<evidence type="ECO:0000313" key="2">
    <source>
        <dbReference type="EMBL" id="CEM09135.1"/>
    </source>
</evidence>
<sequence>MTQGASALEVDKPHPTKSIAEDESAGLIDKTNNGATLRLWRGDDERMEVHPHQCRFLMKRVRHFINLTNGIEVLPRLSALGIPASDIHFMRLQSSHCEIQAYLALLENLDHNLLMQLALGNVCLVYDCGSRGTKAPKMKLPRVADAGEEDGEGEGEEGDGESASAAARGDADGEEIETGVPRAVWMGIEWVKYVLGRVWMLENRNRTPTLKGLSASQLFRERFRVIPKGLRRRLSYYRDFIPSTLNHPLRIYGMFCPAQLDDGRRDQCVSLMHAWRHQQMQRDMMHGTGDGDGRIGGEAADADIDVGELDEWLRGLRDEEVLALLRHLGAYPPEVSPYLEGLVAELTKGKRWSPPPRS</sequence>
<keyword evidence="3" id="KW-1185">Reference proteome</keyword>
<dbReference type="InParanoid" id="A0A0G4F9S5"/>
<proteinExistence type="predicted"/>
<reference evidence="2 3" key="1">
    <citation type="submission" date="2014-11" db="EMBL/GenBank/DDBJ databases">
        <authorList>
            <person name="Zhu J."/>
            <person name="Qi W."/>
            <person name="Song R."/>
        </authorList>
    </citation>
    <scope>NUCLEOTIDE SEQUENCE [LARGE SCALE GENOMIC DNA]</scope>
</reference>
<protein>
    <submittedName>
        <fullName evidence="2">Uncharacterized protein</fullName>
    </submittedName>
</protein>
<feature type="region of interest" description="Disordered" evidence="1">
    <location>
        <begin position="1"/>
        <end position="20"/>
    </location>
</feature>
<feature type="compositionally biased region" description="Acidic residues" evidence="1">
    <location>
        <begin position="146"/>
        <end position="160"/>
    </location>
</feature>
<accession>A0A0G4F9S5</accession>
<dbReference type="VEuPathDB" id="CryptoDB:Vbra_14801"/>